<reference evidence="4 6" key="3">
    <citation type="submission" date="2019-04" db="EMBL/GenBank/DDBJ databases">
        <title>Microbes associate with the intestines of laboratory mice.</title>
        <authorList>
            <person name="Navarre W."/>
            <person name="Wong E."/>
            <person name="Huang K."/>
            <person name="Tropini C."/>
            <person name="Ng K."/>
            <person name="Yu B."/>
        </authorList>
    </citation>
    <scope>NUCLEOTIDE SEQUENCE [LARGE SCALE GENOMIC DNA]</scope>
    <source>
        <strain evidence="4 6">NM06_A21</strain>
    </source>
</reference>
<keyword evidence="5" id="KW-1185">Reference proteome</keyword>
<dbReference type="PANTHER" id="PTHR34580">
    <property type="match status" value="1"/>
</dbReference>
<dbReference type="InterPro" id="IPR026881">
    <property type="entry name" value="WYL_dom"/>
</dbReference>
<evidence type="ECO:0000313" key="5">
    <source>
        <dbReference type="Proteomes" id="UP000186351"/>
    </source>
</evidence>
<dbReference type="Proteomes" id="UP000186351">
    <property type="component" value="Chromosome"/>
</dbReference>
<feature type="domain" description="WYL" evidence="1">
    <location>
        <begin position="118"/>
        <end position="186"/>
    </location>
</feature>
<feature type="domain" description="WCX" evidence="2">
    <location>
        <begin position="219"/>
        <end position="292"/>
    </location>
</feature>
<dbReference type="STRING" id="1796646.A4V02_10705"/>
<accession>A0A1Z2XH73</accession>
<protein>
    <submittedName>
        <fullName evidence="3">WYL domain-containing protein</fullName>
    </submittedName>
</protein>
<name>A0A1B1SBD5_9BACT</name>
<accession>A0A1B1SBD5</accession>
<dbReference type="GeneID" id="65537340"/>
<dbReference type="InterPro" id="IPR057727">
    <property type="entry name" value="WCX_dom"/>
</dbReference>
<organism evidence="3 5">
    <name type="scientific">Muribaculum intestinale</name>
    <dbReference type="NCBI Taxonomy" id="1796646"/>
    <lineage>
        <taxon>Bacteria</taxon>
        <taxon>Pseudomonadati</taxon>
        <taxon>Bacteroidota</taxon>
        <taxon>Bacteroidia</taxon>
        <taxon>Bacteroidales</taxon>
        <taxon>Muribaculaceae</taxon>
        <taxon>Muribaculum</taxon>
    </lineage>
</organism>
<dbReference type="InterPro" id="IPR051534">
    <property type="entry name" value="CBASS_pafABC_assoc_protein"/>
</dbReference>
<dbReference type="AlphaFoldDB" id="A0A1B1SBD5"/>
<evidence type="ECO:0000313" key="4">
    <source>
        <dbReference type="EMBL" id="TGY76774.1"/>
    </source>
</evidence>
<reference evidence="5" key="1">
    <citation type="submission" date="2016-04" db="EMBL/GenBank/DDBJ databases">
        <title>Complete Genome Sequences of Twelve Strains of a Stable Defined Moderately Diverse Mouse Microbiota 2 (sDMDMm2).</title>
        <authorList>
            <person name="Uchimura Y."/>
            <person name="Wyss M."/>
            <person name="Brugiroux S."/>
            <person name="Limenitakis J.P."/>
            <person name="Stecher B."/>
            <person name="McCoy K.D."/>
            <person name="Macpherson A.J."/>
        </authorList>
    </citation>
    <scope>NUCLEOTIDE SEQUENCE [LARGE SCALE GENOMIC DNA]</scope>
    <source>
        <strain evidence="5">YL27</strain>
    </source>
</reference>
<dbReference type="Proteomes" id="UP000306630">
    <property type="component" value="Unassembled WGS sequence"/>
</dbReference>
<dbReference type="KEGG" id="pary:A4V02_10705"/>
<evidence type="ECO:0000259" key="1">
    <source>
        <dbReference type="Pfam" id="PF13280"/>
    </source>
</evidence>
<sequence length="305" mass="35894">MSRDLFSRYIWLIDTIKRYGALTREQINQLWIRSSFSNGEPMPRRTFYAYRNAIEELFKVNIECNPSTFEYFIAHDDEHHESVMNWLLNSASIGNLLNDARDIGDKIFLENVPSARQHLSIAVDSLKERRQIKFSYHPYSRINPTPDIVVEPYFLKIFRQRWYLTGRNVKENTIKTYALDRMSEVTLLTTLYEIPDDFNAEAYFHDSYGIVFDEGEVKRVALRTDSRQAKYFRSVPLHHSQQEVIHDSYSIFYFKIKLTPDFVQEILSYGPKVTVLSPPELRAIMVDSLKKTLDTYADTSLFPEP</sequence>
<dbReference type="PROSITE" id="PS52050">
    <property type="entry name" value="WYL"/>
    <property type="match status" value="1"/>
</dbReference>
<evidence type="ECO:0000313" key="6">
    <source>
        <dbReference type="Proteomes" id="UP000306630"/>
    </source>
</evidence>
<dbReference type="OrthoDB" id="43316at2"/>
<dbReference type="RefSeq" id="WP_068961416.1">
    <property type="nucleotide sequence ID" value="NZ_CAJTAP010000001.1"/>
</dbReference>
<dbReference type="Pfam" id="PF13280">
    <property type="entry name" value="WYL"/>
    <property type="match status" value="1"/>
</dbReference>
<dbReference type="EMBL" id="CP015402">
    <property type="protein sequence ID" value="ANU64129.1"/>
    <property type="molecule type" value="Genomic_DNA"/>
</dbReference>
<evidence type="ECO:0000259" key="2">
    <source>
        <dbReference type="Pfam" id="PF25583"/>
    </source>
</evidence>
<proteinExistence type="predicted"/>
<evidence type="ECO:0000313" key="3">
    <source>
        <dbReference type="EMBL" id="ANU64129.1"/>
    </source>
</evidence>
<dbReference type="PANTHER" id="PTHR34580:SF9">
    <property type="entry name" value="SLL5097 PROTEIN"/>
    <property type="match status" value="1"/>
</dbReference>
<dbReference type="Pfam" id="PF25583">
    <property type="entry name" value="WCX"/>
    <property type="match status" value="1"/>
</dbReference>
<dbReference type="EMBL" id="SRYD01000001">
    <property type="protein sequence ID" value="TGY76774.1"/>
    <property type="molecule type" value="Genomic_DNA"/>
</dbReference>
<gene>
    <name evidence="3" type="ORF">A4V02_10705</name>
    <name evidence="4" type="ORF">E5333_00555</name>
</gene>
<reference evidence="3" key="2">
    <citation type="submission" date="2017-04" db="EMBL/GenBank/DDBJ databases">
        <title>Complete Genome Sequences of Twelve Strains of a Stable Defined Moderately Diverse Mouse Microbiota 2 (sDMDMm2).</title>
        <authorList>
            <person name="Uchimura Y."/>
            <person name="Wyss M."/>
            <person name="Brugiroux S."/>
            <person name="Limenitakis J.P."/>
            <person name="Stecher B."/>
            <person name="McCoy K.D."/>
            <person name="Macpherson A.J."/>
        </authorList>
    </citation>
    <scope>NUCLEOTIDE SEQUENCE</scope>
    <source>
        <strain evidence="3">YL27</strain>
    </source>
</reference>